<dbReference type="InterPro" id="IPR002852">
    <property type="entry name" value="UPF0251"/>
</dbReference>
<evidence type="ECO:0000313" key="3">
    <source>
        <dbReference type="EMBL" id="AVQ32142.1"/>
    </source>
</evidence>
<dbReference type="PANTHER" id="PTHR37478">
    <property type="match status" value="1"/>
</dbReference>
<proteinExistence type="inferred from homology"/>
<evidence type="ECO:0000313" key="4">
    <source>
        <dbReference type="Proteomes" id="UP000241238"/>
    </source>
</evidence>
<dbReference type="PANTHER" id="PTHR37478:SF2">
    <property type="entry name" value="UPF0251 PROTEIN TK0562"/>
    <property type="match status" value="1"/>
</dbReference>
<dbReference type="RefSeq" id="WP_107123267.1">
    <property type="nucleotide sequence ID" value="NZ_CP028103.1"/>
</dbReference>
<comment type="similarity">
    <text evidence="1 2">Belongs to the UPF0251 family.</text>
</comment>
<dbReference type="HAMAP" id="MF_00674">
    <property type="entry name" value="UPF0251"/>
    <property type="match status" value="1"/>
</dbReference>
<dbReference type="InterPro" id="IPR013324">
    <property type="entry name" value="RNA_pol_sigma_r3/r4-like"/>
</dbReference>
<accession>A0ABM6U6Z2</accession>
<dbReference type="GeneID" id="77468967"/>
<sequence>MPRGKKRRCCRVLEDEIIFKPAGIPMSELEIIEMELDELEAVRLSDYENKSQIEAGEIMNVSRGTIQRLLTSGRKKILDGLLHSKAIKLKNTYSNYKGEKIKNGDDENE</sequence>
<evidence type="ECO:0000256" key="2">
    <source>
        <dbReference type="HAMAP-Rule" id="MF_00674"/>
    </source>
</evidence>
<dbReference type="Gene3D" id="1.10.10.10">
    <property type="entry name" value="Winged helix-like DNA-binding domain superfamily/Winged helix DNA-binding domain"/>
    <property type="match status" value="1"/>
</dbReference>
<gene>
    <name evidence="3" type="ORF">C4N18_13250</name>
</gene>
<keyword evidence="4" id="KW-1185">Reference proteome</keyword>
<name>A0ABM6U6Z2_FUSVA</name>
<reference evidence="4" key="1">
    <citation type="journal article" date="2018" name="MSphere">
        <title>Fusobacterium Genomics Using MinION and Illumina Sequencing Enables Genome Completion and Correction.</title>
        <authorList>
            <person name="Todd S.M."/>
            <person name="Settlage R.E."/>
            <person name="Lahmers K.K."/>
            <person name="Slade D.J."/>
        </authorList>
    </citation>
    <scope>NUCLEOTIDE SEQUENCE [LARGE SCALE GENOMIC DNA]</scope>
    <source>
        <strain evidence="4">ATCC 27725</strain>
    </source>
</reference>
<dbReference type="SUPFAM" id="SSF88659">
    <property type="entry name" value="Sigma3 and sigma4 domains of RNA polymerase sigma factors"/>
    <property type="match status" value="1"/>
</dbReference>
<dbReference type="Pfam" id="PF02001">
    <property type="entry name" value="DUF134"/>
    <property type="match status" value="1"/>
</dbReference>
<evidence type="ECO:0000256" key="1">
    <source>
        <dbReference type="ARBA" id="ARBA00009350"/>
    </source>
</evidence>
<dbReference type="InterPro" id="IPR036388">
    <property type="entry name" value="WH-like_DNA-bd_sf"/>
</dbReference>
<dbReference type="Proteomes" id="UP000241238">
    <property type="component" value="Chromosome"/>
</dbReference>
<dbReference type="EMBL" id="CP028103">
    <property type="protein sequence ID" value="AVQ32142.1"/>
    <property type="molecule type" value="Genomic_DNA"/>
</dbReference>
<protein>
    <recommendedName>
        <fullName evidence="2">UPF0251 protein C4N18_13250</fullName>
    </recommendedName>
</protein>
<organism evidence="3 4">
    <name type="scientific">Fusobacterium varium ATCC 27725</name>
    <dbReference type="NCBI Taxonomy" id="469618"/>
    <lineage>
        <taxon>Bacteria</taxon>
        <taxon>Fusobacteriati</taxon>
        <taxon>Fusobacteriota</taxon>
        <taxon>Fusobacteriia</taxon>
        <taxon>Fusobacteriales</taxon>
        <taxon>Fusobacteriaceae</taxon>
        <taxon>Fusobacterium</taxon>
    </lineage>
</organism>